<dbReference type="GO" id="GO:0008483">
    <property type="term" value="F:transaminase activity"/>
    <property type="evidence" value="ECO:0007669"/>
    <property type="project" value="UniProtKB-KW"/>
</dbReference>
<dbReference type="InterPro" id="IPR015421">
    <property type="entry name" value="PyrdxlP-dep_Trfase_major"/>
</dbReference>
<evidence type="ECO:0000313" key="7">
    <source>
        <dbReference type="EMBL" id="MBT0769378.1"/>
    </source>
</evidence>
<dbReference type="InterPro" id="IPR007061">
    <property type="entry name" value="MST-like"/>
</dbReference>
<dbReference type="InterPro" id="IPR015424">
    <property type="entry name" value="PyrdxlP-dep_Trfase"/>
</dbReference>
<evidence type="ECO:0000259" key="6">
    <source>
        <dbReference type="Pfam" id="PF00155"/>
    </source>
</evidence>
<dbReference type="InterPro" id="IPR015422">
    <property type="entry name" value="PyrdxlP-dep_Trfase_small"/>
</dbReference>
<dbReference type="RefSeq" id="WP_214155680.1">
    <property type="nucleotide sequence ID" value="NZ_JAHBAY010000004.1"/>
</dbReference>
<keyword evidence="7" id="KW-0808">Transferase</keyword>
<organism evidence="7 8">
    <name type="scientific">Kineosporia corallincola</name>
    <dbReference type="NCBI Taxonomy" id="2835133"/>
    <lineage>
        <taxon>Bacteria</taxon>
        <taxon>Bacillati</taxon>
        <taxon>Actinomycetota</taxon>
        <taxon>Actinomycetes</taxon>
        <taxon>Kineosporiales</taxon>
        <taxon>Kineosporiaceae</taxon>
        <taxon>Kineosporia</taxon>
    </lineage>
</organism>
<dbReference type="Proteomes" id="UP001197247">
    <property type="component" value="Unassembled WGS sequence"/>
</dbReference>
<evidence type="ECO:0000256" key="1">
    <source>
        <dbReference type="ARBA" id="ARBA00001933"/>
    </source>
</evidence>
<accession>A0ABS5TH53</accession>
<evidence type="ECO:0000256" key="2">
    <source>
        <dbReference type="ARBA" id="ARBA00012224"/>
    </source>
</evidence>
<keyword evidence="3" id="KW-0663">Pyridoxal phosphate</keyword>
<feature type="domain" description="Aminotransferase class I/classII large" evidence="6">
    <location>
        <begin position="189"/>
        <end position="524"/>
    </location>
</feature>
<dbReference type="EMBL" id="JAHBAY010000004">
    <property type="protein sequence ID" value="MBT0769378.1"/>
    <property type="molecule type" value="Genomic_DNA"/>
</dbReference>
<dbReference type="Gene3D" id="3.40.640.10">
    <property type="entry name" value="Type I PLP-dependent aspartate aminotransferase-like (Major domain)"/>
    <property type="match status" value="1"/>
</dbReference>
<keyword evidence="4" id="KW-0456">Lyase</keyword>
<sequence>MSDLRVPDDDYIYFVGRALDGIRTVVGQLGDEHVNRRPRPTANSPFGLVTHCLGVMDYWCGTLIAGRRTDRDRDAEFTATGSAAQLLTAIDDARTRFLADLTHLRSDDPPAVPPDPAFQGPERPLTQGGVLLHVYEELAQHHGQLEGLRDELTAHAVPDFEPSLTWLRARRSVKWHRPGPDLLPTWVADMDFPVAPVVRRAVLEVLDRGDLGYPDHPDGLDPLAETFAHRMHRRFGWHAEPEKVRGITDLLAGLQILLDLTTRPGDGVILQEPNYPPFRATVPTMRRRALNLPLVLDGGTWRHDFERLPRDFSARVLLLVNPHNPTGTAFELDELHRLANFALRHDLLVISDEIHADLVHDPHRHIPFATLGPEIASRTVTLTSATKAFNIAGLRTALAHIGPDRVRQRWDGEPPDIHGVANVLGVEATRAAWEHGDGWLDGVRAHLLERRDQLATAVKTMPGVRLRVPDATYLAWLDCSGALPGQDAAAFLERRARVFAGPGPDYGGAPEWTRLNFATSTEVLGRITRQIGAALENP</sequence>
<proteinExistence type="inferred from homology"/>
<protein>
    <recommendedName>
        <fullName evidence="2">cysteine-S-conjugate beta-lyase</fullName>
        <ecNumber evidence="2">4.4.1.13</ecNumber>
    </recommendedName>
</protein>
<evidence type="ECO:0000313" key="8">
    <source>
        <dbReference type="Proteomes" id="UP001197247"/>
    </source>
</evidence>
<dbReference type="PANTHER" id="PTHR43525">
    <property type="entry name" value="PROTEIN MALY"/>
    <property type="match status" value="1"/>
</dbReference>
<comment type="cofactor">
    <cofactor evidence="1">
        <name>pyridoxal 5'-phosphate</name>
        <dbReference type="ChEBI" id="CHEBI:597326"/>
    </cofactor>
</comment>
<dbReference type="SUPFAM" id="SSF53383">
    <property type="entry name" value="PLP-dependent transferases"/>
    <property type="match status" value="1"/>
</dbReference>
<dbReference type="InterPro" id="IPR034660">
    <property type="entry name" value="DinB/YfiT-like"/>
</dbReference>
<reference evidence="7 8" key="1">
    <citation type="submission" date="2021-05" db="EMBL/GenBank/DDBJ databases">
        <title>Kineosporia and Streptomyces sp. nov. two new marine actinobacteria isolated from Coral.</title>
        <authorList>
            <person name="Buangrab K."/>
            <person name="Sutthacheep M."/>
            <person name="Yeemin T."/>
            <person name="Harunari E."/>
            <person name="Igarashi Y."/>
            <person name="Kanchanasin P."/>
            <person name="Tanasupawat S."/>
            <person name="Phongsopitanun W."/>
        </authorList>
    </citation>
    <scope>NUCLEOTIDE SEQUENCE [LARGE SCALE GENOMIC DNA]</scope>
    <source>
        <strain evidence="7 8">J2-2</strain>
    </source>
</reference>
<dbReference type="CDD" id="cd00609">
    <property type="entry name" value="AAT_like"/>
    <property type="match status" value="1"/>
</dbReference>
<dbReference type="EC" id="4.4.1.13" evidence="2"/>
<keyword evidence="8" id="KW-1185">Reference proteome</keyword>
<dbReference type="PANTHER" id="PTHR43525:SF2">
    <property type="entry name" value="CYSTATHIONINE BETA-LYASE-RELATED"/>
    <property type="match status" value="1"/>
</dbReference>
<evidence type="ECO:0000256" key="4">
    <source>
        <dbReference type="ARBA" id="ARBA00023239"/>
    </source>
</evidence>
<dbReference type="Pfam" id="PF00155">
    <property type="entry name" value="Aminotran_1_2"/>
    <property type="match status" value="1"/>
</dbReference>
<keyword evidence="7" id="KW-0032">Aminotransferase</keyword>
<dbReference type="Gene3D" id="1.20.120.450">
    <property type="entry name" value="dinb family like domain"/>
    <property type="match status" value="1"/>
</dbReference>
<dbReference type="Pfam" id="PF04978">
    <property type="entry name" value="MST"/>
    <property type="match status" value="1"/>
</dbReference>
<dbReference type="InterPro" id="IPR051798">
    <property type="entry name" value="Class-II_PLP-Dep_Aminotrans"/>
</dbReference>
<evidence type="ECO:0000256" key="3">
    <source>
        <dbReference type="ARBA" id="ARBA00022898"/>
    </source>
</evidence>
<comment type="similarity">
    <text evidence="5">Belongs to the class-II pyridoxal-phosphate-dependent aminotransferase family. MalY/PatB cystathionine beta-lyase subfamily.</text>
</comment>
<name>A0ABS5TH53_9ACTN</name>
<evidence type="ECO:0000256" key="5">
    <source>
        <dbReference type="ARBA" id="ARBA00037974"/>
    </source>
</evidence>
<dbReference type="InterPro" id="IPR004839">
    <property type="entry name" value="Aminotransferase_I/II_large"/>
</dbReference>
<comment type="caution">
    <text evidence="7">The sequence shown here is derived from an EMBL/GenBank/DDBJ whole genome shotgun (WGS) entry which is preliminary data.</text>
</comment>
<gene>
    <name evidence="7" type="ORF">KIH74_10640</name>
</gene>
<dbReference type="SUPFAM" id="SSF109854">
    <property type="entry name" value="DinB/YfiT-like putative metalloenzymes"/>
    <property type="match status" value="1"/>
</dbReference>
<dbReference type="Gene3D" id="3.90.1150.10">
    <property type="entry name" value="Aspartate Aminotransferase, domain 1"/>
    <property type="match status" value="1"/>
</dbReference>